<dbReference type="InterPro" id="IPR044038">
    <property type="entry name" value="dATP/dGTP_diPOhydrolase_N"/>
</dbReference>
<comment type="caution">
    <text evidence="2">The sequence shown here is derived from an EMBL/GenBank/DDBJ whole genome shotgun (WGS) entry which is preliminary data.</text>
</comment>
<evidence type="ECO:0000259" key="1">
    <source>
        <dbReference type="Pfam" id="PF18909"/>
    </source>
</evidence>
<organism evidence="2">
    <name type="scientific">marine sediment metagenome</name>
    <dbReference type="NCBI Taxonomy" id="412755"/>
    <lineage>
        <taxon>unclassified sequences</taxon>
        <taxon>metagenomes</taxon>
        <taxon>ecological metagenomes</taxon>
    </lineage>
</organism>
<accession>A0A0F8YSX1</accession>
<dbReference type="AlphaFoldDB" id="A0A0F8YSX1"/>
<protein>
    <recommendedName>
        <fullName evidence="1">dATP/dGTP diphosphohydrolase N-terminal domain-containing protein</fullName>
    </recommendedName>
</protein>
<name>A0A0F8YSX1_9ZZZZ</name>
<dbReference type="Pfam" id="PF18909">
    <property type="entry name" value="dGTP_diPhyd_N"/>
    <property type="match status" value="1"/>
</dbReference>
<evidence type="ECO:0000313" key="2">
    <source>
        <dbReference type="EMBL" id="KKK84538.1"/>
    </source>
</evidence>
<feature type="domain" description="dATP/dGTP diphosphohydrolase N-terminal" evidence="1">
    <location>
        <begin position="19"/>
        <end position="112"/>
    </location>
</feature>
<dbReference type="EMBL" id="LAZR01051732">
    <property type="protein sequence ID" value="KKK84538.1"/>
    <property type="molecule type" value="Genomic_DNA"/>
</dbReference>
<proteinExistence type="predicted"/>
<reference evidence="2" key="1">
    <citation type="journal article" date="2015" name="Nature">
        <title>Complex archaea that bridge the gap between prokaryotes and eukaryotes.</title>
        <authorList>
            <person name="Spang A."/>
            <person name="Saw J.H."/>
            <person name="Jorgensen S.L."/>
            <person name="Zaremba-Niedzwiedzka K."/>
            <person name="Martijn J."/>
            <person name="Lind A.E."/>
            <person name="van Eijk R."/>
            <person name="Schleper C."/>
            <person name="Guy L."/>
            <person name="Ettema T.J."/>
        </authorList>
    </citation>
    <scope>NUCLEOTIDE SEQUENCE</scope>
</reference>
<sequence length="130" mass="13983">MPRRKADVTKVAISLKDVAAGKKAPLHFFPAAGIIYGALACKEGAGKYGPYNWREKPISLVQHLSALRRHILAALDGQWRDPNGADLPHLAKVVATAAIILDANSVGKLIDDLPPPGKAAEILDQYEVKK</sequence>
<gene>
    <name evidence="2" type="ORF">LCGC14_2782370</name>
</gene>